<dbReference type="InterPro" id="IPR036188">
    <property type="entry name" value="FAD/NAD-bd_sf"/>
</dbReference>
<dbReference type="Gene3D" id="3.50.50.60">
    <property type="entry name" value="FAD/NAD(P)-binding domain"/>
    <property type="match status" value="1"/>
</dbReference>
<dbReference type="SUPFAM" id="SSF51905">
    <property type="entry name" value="FAD/NAD(P)-binding domain"/>
    <property type="match status" value="1"/>
</dbReference>
<dbReference type="Gene3D" id="3.30.9.10">
    <property type="entry name" value="D-Amino Acid Oxidase, subunit A, domain 2"/>
    <property type="match status" value="1"/>
</dbReference>
<dbReference type="PANTHER" id="PTHR13847">
    <property type="entry name" value="SARCOSINE DEHYDROGENASE-RELATED"/>
    <property type="match status" value="1"/>
</dbReference>
<keyword evidence="1" id="KW-0560">Oxidoreductase</keyword>
<dbReference type="PANTHER" id="PTHR13847:SF201">
    <property type="entry name" value="PUTATIBE OXIDOREDUCTASE"/>
    <property type="match status" value="1"/>
</dbReference>
<dbReference type="Proteomes" id="UP000325641">
    <property type="component" value="Chromosome"/>
</dbReference>
<sequence>MFSDDQDIDHGDLRSSTTPWLTSGGPEIRPVAGSFACDVLVVGAGITGAMVAESFTRRGHEVVIIDRETPGHGSTGASTAMLLWEIDRPLSELTQAYGFERAARCYTASIRAVQGLISLTRRYRIPCHIRDRLSLYLAVDDSGRSLREESELRARADLPGVFLDHASLFRRFEIARAGAILSPHSADADPVELTHELLKISIGRGAAIRQADATAFESAGAKVIVGLNGGYEIEANRVVLCTGYVMPGIVRPTIQRPTSSWAIATEPQPQNLWPEDVLIWEASKDYHYARSTTDGRIIFGGEDDDSAIEPQAREALTSAKRKRLRQQLGAMWPRSSGKIDYCWSGAFDTTQDGLPLIGPVPGQKNIFAAYGYGGNGITFSYLAAELLATFCSGGNSPLLDDFAIDRSG</sequence>
<feature type="domain" description="FAD dependent oxidoreductase" evidence="3">
    <location>
        <begin position="38"/>
        <end position="388"/>
    </location>
</feature>
<dbReference type="GO" id="GO:0016491">
    <property type="term" value="F:oxidoreductase activity"/>
    <property type="evidence" value="ECO:0007669"/>
    <property type="project" value="UniProtKB-KW"/>
</dbReference>
<evidence type="ECO:0000259" key="3">
    <source>
        <dbReference type="Pfam" id="PF01266"/>
    </source>
</evidence>
<dbReference type="AlphaFoldDB" id="A0A5P6PBF9"/>
<dbReference type="KEGG" id="bbet:F8237_25220"/>
<evidence type="ECO:0000313" key="5">
    <source>
        <dbReference type="Proteomes" id="UP000325641"/>
    </source>
</evidence>
<evidence type="ECO:0000256" key="2">
    <source>
        <dbReference type="SAM" id="MobiDB-lite"/>
    </source>
</evidence>
<dbReference type="GO" id="GO:0005737">
    <property type="term" value="C:cytoplasm"/>
    <property type="evidence" value="ECO:0007669"/>
    <property type="project" value="TreeGrafter"/>
</dbReference>
<evidence type="ECO:0000256" key="1">
    <source>
        <dbReference type="ARBA" id="ARBA00023002"/>
    </source>
</evidence>
<proteinExistence type="predicted"/>
<organism evidence="4 5">
    <name type="scientific">Bradyrhizobium betae</name>
    <dbReference type="NCBI Taxonomy" id="244734"/>
    <lineage>
        <taxon>Bacteria</taxon>
        <taxon>Pseudomonadati</taxon>
        <taxon>Pseudomonadota</taxon>
        <taxon>Alphaproteobacteria</taxon>
        <taxon>Hyphomicrobiales</taxon>
        <taxon>Nitrobacteraceae</taxon>
        <taxon>Bradyrhizobium</taxon>
    </lineage>
</organism>
<dbReference type="InterPro" id="IPR006076">
    <property type="entry name" value="FAD-dep_OxRdtase"/>
</dbReference>
<reference evidence="5" key="1">
    <citation type="submission" date="2019-10" db="EMBL/GenBank/DDBJ databases">
        <title>Complete Genome Sequence of Bradyrhizobium betae type strain PL7HG1T.</title>
        <authorList>
            <person name="Bromfield E.S.P."/>
            <person name="Cloutier S."/>
        </authorList>
    </citation>
    <scope>NUCLEOTIDE SEQUENCE [LARGE SCALE GENOMIC DNA]</scope>
    <source>
        <strain evidence="5">PL7HG1</strain>
    </source>
</reference>
<feature type="region of interest" description="Disordered" evidence="2">
    <location>
        <begin position="1"/>
        <end position="24"/>
    </location>
</feature>
<gene>
    <name evidence="4" type="ORF">F8237_25220</name>
</gene>
<dbReference type="EMBL" id="CP044543">
    <property type="protein sequence ID" value="QFI75408.1"/>
    <property type="molecule type" value="Genomic_DNA"/>
</dbReference>
<dbReference type="OrthoDB" id="311718at2"/>
<protein>
    <submittedName>
        <fullName evidence="4">FAD-binding oxidoreductase</fullName>
    </submittedName>
</protein>
<dbReference type="Pfam" id="PF01266">
    <property type="entry name" value="DAO"/>
    <property type="match status" value="1"/>
</dbReference>
<name>A0A5P6PBF9_9BRAD</name>
<evidence type="ECO:0000313" key="4">
    <source>
        <dbReference type="EMBL" id="QFI75408.1"/>
    </source>
</evidence>
<accession>A0A5P6PBF9</accession>